<evidence type="ECO:0000313" key="2">
    <source>
        <dbReference type="EMBL" id="GAX78852.1"/>
    </source>
</evidence>
<reference evidence="2 3" key="1">
    <citation type="submission" date="2017-08" db="EMBL/GenBank/DDBJ databases">
        <title>Acidophilic green algal genome provides insights into adaptation to an acidic environment.</title>
        <authorList>
            <person name="Hirooka S."/>
            <person name="Hirose Y."/>
            <person name="Kanesaki Y."/>
            <person name="Higuchi S."/>
            <person name="Fujiwara T."/>
            <person name="Onuma R."/>
            <person name="Era A."/>
            <person name="Ohbayashi R."/>
            <person name="Uzuka A."/>
            <person name="Nozaki H."/>
            <person name="Yoshikawa H."/>
            <person name="Miyagishima S.Y."/>
        </authorList>
    </citation>
    <scope>NUCLEOTIDE SEQUENCE [LARGE SCALE GENOMIC DNA]</scope>
    <source>
        <strain evidence="2 3">NIES-2499</strain>
    </source>
</reference>
<dbReference type="AlphaFoldDB" id="A0A250X7I7"/>
<sequence length="208" mass="21875">MLLPSLWRPHRQWPMPLCVLQAPSFCQPSVPCSRNGLRKHQSPTLTPHLAINSATAVASPSPVPLTVLYKAKEHSKRWKARLPVNRAAEGPGMEVEDYEQEDERGHEGDTELNDAVGGMTGGSDALLDEREVQGGSNNKVIAHFIKQEQHMSLNIEVVLAGRPVSPALAPGGGKSLGVPMSLSGARWLAAAGGGVGGGEGAGVANASQ</sequence>
<keyword evidence="3" id="KW-1185">Reference proteome</keyword>
<evidence type="ECO:0000256" key="1">
    <source>
        <dbReference type="SAM" id="MobiDB-lite"/>
    </source>
</evidence>
<proteinExistence type="predicted"/>
<dbReference type="EMBL" id="BEGY01000036">
    <property type="protein sequence ID" value="GAX78852.1"/>
    <property type="molecule type" value="Genomic_DNA"/>
</dbReference>
<dbReference type="Proteomes" id="UP000232323">
    <property type="component" value="Unassembled WGS sequence"/>
</dbReference>
<accession>A0A250X7I7</accession>
<organism evidence="2 3">
    <name type="scientific">Chlamydomonas eustigma</name>
    <dbReference type="NCBI Taxonomy" id="1157962"/>
    <lineage>
        <taxon>Eukaryota</taxon>
        <taxon>Viridiplantae</taxon>
        <taxon>Chlorophyta</taxon>
        <taxon>core chlorophytes</taxon>
        <taxon>Chlorophyceae</taxon>
        <taxon>CS clade</taxon>
        <taxon>Chlamydomonadales</taxon>
        <taxon>Chlamydomonadaceae</taxon>
        <taxon>Chlamydomonas</taxon>
    </lineage>
</organism>
<name>A0A250X7I7_9CHLO</name>
<evidence type="ECO:0000313" key="3">
    <source>
        <dbReference type="Proteomes" id="UP000232323"/>
    </source>
</evidence>
<gene>
    <name evidence="2" type="ORF">CEUSTIGMA_g6290.t1</name>
</gene>
<protein>
    <submittedName>
        <fullName evidence="2">Uncharacterized protein</fullName>
    </submittedName>
</protein>
<feature type="region of interest" description="Disordered" evidence="1">
    <location>
        <begin position="88"/>
        <end position="117"/>
    </location>
</feature>
<comment type="caution">
    <text evidence="2">The sequence shown here is derived from an EMBL/GenBank/DDBJ whole genome shotgun (WGS) entry which is preliminary data.</text>
</comment>